<dbReference type="PANTHER" id="PTHR23150:SF19">
    <property type="entry name" value="FORMYLGLYCINE-GENERATING ENZYME"/>
    <property type="match status" value="1"/>
</dbReference>
<dbReference type="STRING" id="1796646.A4V02_00390"/>
<dbReference type="InterPro" id="IPR005532">
    <property type="entry name" value="SUMF_dom"/>
</dbReference>
<keyword evidence="4" id="KW-1185">Reference proteome</keyword>
<proteinExistence type="predicted"/>
<feature type="domain" description="Sulfatase-modifying factor enzyme-like" evidence="1">
    <location>
        <begin position="157"/>
        <end position="374"/>
    </location>
</feature>
<dbReference type="RefSeq" id="WP_068959755.1">
    <property type="nucleotide sequence ID" value="NZ_CAJTAP010000028.1"/>
</dbReference>
<dbReference type="OrthoDB" id="9768004at2"/>
<dbReference type="GeneID" id="65535294"/>
<dbReference type="Pfam" id="PF03781">
    <property type="entry name" value="FGE-sulfatase"/>
    <property type="match status" value="1"/>
</dbReference>
<dbReference type="SUPFAM" id="SSF56436">
    <property type="entry name" value="C-type lectin-like"/>
    <property type="match status" value="1"/>
</dbReference>
<evidence type="ECO:0000313" key="5">
    <source>
        <dbReference type="Proteomes" id="UP000306630"/>
    </source>
</evidence>
<dbReference type="GO" id="GO:0120147">
    <property type="term" value="F:formylglycine-generating oxidase activity"/>
    <property type="evidence" value="ECO:0007669"/>
    <property type="project" value="TreeGrafter"/>
</dbReference>
<evidence type="ECO:0000259" key="1">
    <source>
        <dbReference type="Pfam" id="PF03781"/>
    </source>
</evidence>
<dbReference type="KEGG" id="pary:A4V02_00390"/>
<dbReference type="InterPro" id="IPR051043">
    <property type="entry name" value="Sulfatase_Mod_Factor_Kinase"/>
</dbReference>
<accession>A0A1Z2XFF7</accession>
<gene>
    <name evidence="2" type="ORF">A4V02_00390</name>
    <name evidence="3" type="ORF">E5333_05335</name>
</gene>
<evidence type="ECO:0000313" key="3">
    <source>
        <dbReference type="EMBL" id="TGY74901.1"/>
    </source>
</evidence>
<dbReference type="Proteomes" id="UP000306630">
    <property type="component" value="Unassembled WGS sequence"/>
</dbReference>
<dbReference type="AlphaFoldDB" id="A0A1B1S6C8"/>
<dbReference type="InterPro" id="IPR042095">
    <property type="entry name" value="SUMF_sf"/>
</dbReference>
<dbReference type="PANTHER" id="PTHR23150">
    <property type="entry name" value="SULFATASE MODIFYING FACTOR 1, 2"/>
    <property type="match status" value="1"/>
</dbReference>
<dbReference type="EMBL" id="CP015402">
    <property type="protein sequence ID" value="ANU62354.1"/>
    <property type="molecule type" value="Genomic_DNA"/>
</dbReference>
<dbReference type="Proteomes" id="UP000186351">
    <property type="component" value="Chromosome"/>
</dbReference>
<reference evidence="2" key="2">
    <citation type="submission" date="2017-04" db="EMBL/GenBank/DDBJ databases">
        <title>Complete Genome Sequences of Twelve Strains of a Stable Defined Moderately Diverse Mouse Microbiota 2 (sDMDMm2).</title>
        <authorList>
            <person name="Uchimura Y."/>
            <person name="Wyss M."/>
            <person name="Brugiroux S."/>
            <person name="Limenitakis J.P."/>
            <person name="Stecher B."/>
            <person name="McCoy K.D."/>
            <person name="Macpherson A.J."/>
        </authorList>
    </citation>
    <scope>NUCLEOTIDE SEQUENCE</scope>
    <source>
        <strain evidence="2">YL27</strain>
    </source>
</reference>
<dbReference type="EMBL" id="SRYD01000016">
    <property type="protein sequence ID" value="TGY74901.1"/>
    <property type="molecule type" value="Genomic_DNA"/>
</dbReference>
<dbReference type="InterPro" id="IPR016187">
    <property type="entry name" value="CTDL_fold"/>
</dbReference>
<dbReference type="Gene3D" id="3.90.1580.10">
    <property type="entry name" value="paralog of FGE (formylglycine-generating enzyme)"/>
    <property type="match status" value="1"/>
</dbReference>
<protein>
    <submittedName>
        <fullName evidence="3">Formylglycine-generating enzyme family protein</fullName>
    </submittedName>
</protein>
<reference evidence="4" key="1">
    <citation type="submission" date="2016-04" db="EMBL/GenBank/DDBJ databases">
        <title>Complete Genome Sequences of Twelve Strains of a Stable Defined Moderately Diverse Mouse Microbiota 2 (sDMDMm2).</title>
        <authorList>
            <person name="Uchimura Y."/>
            <person name="Wyss M."/>
            <person name="Brugiroux S."/>
            <person name="Limenitakis J.P."/>
            <person name="Stecher B."/>
            <person name="McCoy K.D."/>
            <person name="Macpherson A.J."/>
        </authorList>
    </citation>
    <scope>NUCLEOTIDE SEQUENCE [LARGE SCALE GENOMIC DNA]</scope>
    <source>
        <strain evidence="4">YL27</strain>
    </source>
</reference>
<organism evidence="2 4">
    <name type="scientific">Muribaculum intestinale</name>
    <dbReference type="NCBI Taxonomy" id="1796646"/>
    <lineage>
        <taxon>Bacteria</taxon>
        <taxon>Pseudomonadati</taxon>
        <taxon>Bacteroidota</taxon>
        <taxon>Bacteroidia</taxon>
        <taxon>Bacteroidales</taxon>
        <taxon>Muribaculaceae</taxon>
        <taxon>Muribaculum</taxon>
    </lineage>
</organism>
<sequence length="378" mass="42520">MKRIVTTILATIFFIASSMAQELMVREFRPDASDLSAVVHQVADANGNPCALVRLGLAVPDASFEGDIIKADPKDGEYWIYMPEGSNWLNVKTSQYVPLRYDFPEAVKANTTYVLNVMPKPQEKKGLGDVVPVTLPARAAASIGGMAADQGQPVTFNMIKVKSGMYKMGATPEQESHEGDEQPVHWVTISKDFYIGETEVTQELWEYVMNSNPSVIKDPQLPVTNVSWNDAKEFIRALNQITRVRFRLPTEAEWEYAARGGHQAGHFKYSGSNTAEEVGYWYINSSSRPNPVKSLKPNELGIYDMSGNVWELCEDYKNDYPKKDVVDQFGASPGKNRVRRGGGWDSENVDQLRNAYRRRVEENMRERSTGFRLVLTTD</sequence>
<accession>A0A1B1S6C8</accession>
<reference evidence="3 5" key="3">
    <citation type="submission" date="2019-04" db="EMBL/GenBank/DDBJ databases">
        <title>Microbes associate with the intestines of laboratory mice.</title>
        <authorList>
            <person name="Navarre W."/>
            <person name="Wong E."/>
            <person name="Huang K."/>
            <person name="Tropini C."/>
            <person name="Ng K."/>
            <person name="Yu B."/>
        </authorList>
    </citation>
    <scope>NUCLEOTIDE SEQUENCE [LARGE SCALE GENOMIC DNA]</scope>
    <source>
        <strain evidence="3 5">NM06_A21</strain>
    </source>
</reference>
<evidence type="ECO:0000313" key="2">
    <source>
        <dbReference type="EMBL" id="ANU62354.1"/>
    </source>
</evidence>
<evidence type="ECO:0000313" key="4">
    <source>
        <dbReference type="Proteomes" id="UP000186351"/>
    </source>
</evidence>
<name>A0A1B1S6C8_9BACT</name>